<feature type="compositionally biased region" description="Polar residues" evidence="16">
    <location>
        <begin position="537"/>
        <end position="553"/>
    </location>
</feature>
<feature type="domain" description="Histidine kinase" evidence="18">
    <location>
        <begin position="628"/>
        <end position="965"/>
    </location>
</feature>
<organism evidence="21 22">
    <name type="scientific">Brettanomyces naardenensis</name>
    <name type="common">Yeast</name>
    <dbReference type="NCBI Taxonomy" id="13370"/>
    <lineage>
        <taxon>Eukaryota</taxon>
        <taxon>Fungi</taxon>
        <taxon>Dikarya</taxon>
        <taxon>Ascomycota</taxon>
        <taxon>Saccharomycotina</taxon>
        <taxon>Pichiomycetes</taxon>
        <taxon>Pichiales</taxon>
        <taxon>Pichiaceae</taxon>
        <taxon>Brettanomyces</taxon>
    </lineage>
</organism>
<dbReference type="FunFam" id="1.10.287.130:FF:000004">
    <property type="entry name" value="Ethylene receptor 1"/>
    <property type="match status" value="1"/>
</dbReference>
<evidence type="ECO:0000256" key="12">
    <source>
        <dbReference type="ARBA" id="ARBA00023136"/>
    </source>
</evidence>
<dbReference type="CDD" id="cd17546">
    <property type="entry name" value="REC_hyHK_CKI1_RcsC-like"/>
    <property type="match status" value="1"/>
</dbReference>
<feature type="region of interest" description="Disordered" evidence="16">
    <location>
        <begin position="427"/>
        <end position="556"/>
    </location>
</feature>
<dbReference type="InterPro" id="IPR005467">
    <property type="entry name" value="His_kinase_dom"/>
</dbReference>
<keyword evidence="10 17" id="KW-1133">Transmembrane helix</keyword>
<dbReference type="Gene3D" id="6.10.340.10">
    <property type="match status" value="1"/>
</dbReference>
<dbReference type="Pfam" id="PF00072">
    <property type="entry name" value="Response_reg"/>
    <property type="match status" value="1"/>
</dbReference>
<dbReference type="GO" id="GO:0000155">
    <property type="term" value="F:phosphorelay sensor kinase activity"/>
    <property type="evidence" value="ECO:0007669"/>
    <property type="project" value="InterPro"/>
</dbReference>
<dbReference type="InterPro" id="IPR011006">
    <property type="entry name" value="CheY-like_superfamily"/>
</dbReference>
<dbReference type="InterPro" id="IPR036890">
    <property type="entry name" value="HATPase_C_sf"/>
</dbReference>
<evidence type="ECO:0000259" key="18">
    <source>
        <dbReference type="PROSITE" id="PS50109"/>
    </source>
</evidence>
<keyword evidence="9" id="KW-0067">ATP-binding</keyword>
<feature type="region of interest" description="Disordered" evidence="16">
    <location>
        <begin position="1"/>
        <end position="35"/>
    </location>
</feature>
<feature type="modified residue" description="4-aspartylphosphate" evidence="14">
    <location>
        <position position="1113"/>
    </location>
</feature>
<dbReference type="Pfam" id="PF02518">
    <property type="entry name" value="HATPase_c"/>
    <property type="match status" value="1"/>
</dbReference>
<dbReference type="InterPro" id="IPR003594">
    <property type="entry name" value="HATPase_dom"/>
</dbReference>
<dbReference type="Gene3D" id="3.40.50.2300">
    <property type="match status" value="1"/>
</dbReference>
<dbReference type="GO" id="GO:0009927">
    <property type="term" value="F:histidine phosphotransfer kinase activity"/>
    <property type="evidence" value="ECO:0007669"/>
    <property type="project" value="TreeGrafter"/>
</dbReference>
<feature type="region of interest" description="Disordered" evidence="16">
    <location>
        <begin position="1027"/>
        <end position="1053"/>
    </location>
</feature>
<dbReference type="InterPro" id="IPR001789">
    <property type="entry name" value="Sig_transdc_resp-reg_receiver"/>
</dbReference>
<name>A0A448YH47_BRENA</name>
<evidence type="ECO:0000256" key="3">
    <source>
        <dbReference type="ARBA" id="ARBA00012438"/>
    </source>
</evidence>
<evidence type="ECO:0000256" key="1">
    <source>
        <dbReference type="ARBA" id="ARBA00000085"/>
    </source>
</evidence>
<dbReference type="EC" id="2.7.13.3" evidence="3"/>
<dbReference type="Pfam" id="PF00512">
    <property type="entry name" value="HisKA"/>
    <property type="match status" value="1"/>
</dbReference>
<dbReference type="InParanoid" id="A0A448YH47"/>
<evidence type="ECO:0000256" key="7">
    <source>
        <dbReference type="ARBA" id="ARBA00022741"/>
    </source>
</evidence>
<feature type="coiled-coil region" evidence="15">
    <location>
        <begin position="580"/>
        <end position="621"/>
    </location>
</feature>
<evidence type="ECO:0000313" key="22">
    <source>
        <dbReference type="Proteomes" id="UP000290900"/>
    </source>
</evidence>
<evidence type="ECO:0000259" key="19">
    <source>
        <dbReference type="PROSITE" id="PS50110"/>
    </source>
</evidence>
<dbReference type="PROSITE" id="PS50885">
    <property type="entry name" value="HAMP"/>
    <property type="match status" value="1"/>
</dbReference>
<reference evidence="21 22" key="1">
    <citation type="submission" date="2018-12" db="EMBL/GenBank/DDBJ databases">
        <authorList>
            <person name="Tiukova I."/>
            <person name="Dainat J."/>
        </authorList>
    </citation>
    <scope>NUCLEOTIDE SEQUENCE [LARGE SCALE GENOMIC DNA]</scope>
</reference>
<dbReference type="EMBL" id="CAACVR010000003">
    <property type="protein sequence ID" value="VEU20240.1"/>
    <property type="molecule type" value="Genomic_DNA"/>
</dbReference>
<dbReference type="SUPFAM" id="SSF47384">
    <property type="entry name" value="Homodimeric domain of signal transducing histidine kinase"/>
    <property type="match status" value="1"/>
</dbReference>
<dbReference type="OrthoDB" id="60033at2759"/>
<keyword evidence="22" id="KW-1185">Reference proteome</keyword>
<sequence length="1187" mass="131309">MESSDKSSTEKETAEKQFPEKEFPEKGLPEKDFSKKDFSEKDFAEKMDSPEQPRQSTFLSRLFPHHRLRVSIRTQLIALVLFVALFSLLTLVISTGVYFSTVLEHTRASKLEVEAQLKAAQMQQGFNYYYYQVSLLSSKDSIQSAMAYRKAGNTSSAVIEEAESTIQQFLDTTTLFNGARLYDPSFKSVANVSGTLPNDTQAAIEDIYVLGHVTVDSPPDGLMENGGFIWGPIEQDGDYFASLTIPINTNTTFLLEERALGGYLTMILNVTMLEYASFNTSFSDAESARFFRPDFPIDNSSDITGFSFVFQPDPTISIEKVYPLDSYKPIQDVLAGDSTLGHVLGVKNPLGNRVSVGYAKVDLNYGTWAVTLEQDQSSFMQPVSQLTRIMVGVVIGISALMCFITFVLAHYGVRPILRLQKATEAITEGRGLRSRRKHSRHRHGFHFHDKKRSNGGQSYDPNVLVVPASRTVTSNELRADERRPTSFTGNSQLSHRTSYSASASAIPSNSVSHAGGGSIASNNELRSRQGSEGFLESTPTTEVSTDAENSRTTPLPAIVPTSGLFYDELTELTEAFNSMTEELDRQYAHLEDRVRARTRELEAAKVQADTARQQAEAANEAKTVFIANISHELRTPLNGILGMTSIAMAEKDTKKIQSSLELIFRSGELLLHILTQLLTFSKNQLDKSKLQKNNFMLIEVASQIHSIFNKTAKDQKVDLSILIKPDLSRRMIMLGDSNRIIQVVMNLVSNSLKFTPENGTVKVVLKLLGEYDKERSAAANYEQVYVKGLADGPRNSPSHHPNTARARASSTLSSSSSLSLASSSEYSIKTLTSSVYSSALADSYNFGHCDREYFDEEEDAFIGPTVPDSSLVRRFHESYRFGGLSKYWVVRLSVSDTGTGIDESLQEKIFDAFVQGDQTLSRSHGGTGLGLSICKQFARLMHGTLTLKSKVGEGSKFTFTIPLPQVGELIVGPDEATRFYDDQFNPLHPPTKKVSFAEQDGVDKVSAIPSYLEGSFVKPELITRASTGTARSRMSDERSDSISSDGSPDEHMKRSHLRFLVAEDNLVNQEVVKRMMKLEGYTDVTLACDGYEAIDLVKSAGESDRPFDLVLMDVQMPKMDGITATKILRKDMGYGGPIVALTAFADKSNEDDCTKVGMSGFLSKPVRRNLLRDIIEKFCADKDGVDP</sequence>
<keyword evidence="4 14" id="KW-0597">Phosphoprotein</keyword>
<dbReference type="Gene3D" id="3.30.565.10">
    <property type="entry name" value="Histidine kinase-like ATPase, C-terminal domain"/>
    <property type="match status" value="1"/>
</dbReference>
<evidence type="ECO:0000256" key="5">
    <source>
        <dbReference type="ARBA" id="ARBA00022679"/>
    </source>
</evidence>
<protein>
    <recommendedName>
        <fullName evidence="3">histidine kinase</fullName>
        <ecNumber evidence="3">2.7.13.3</ecNumber>
    </recommendedName>
</protein>
<dbReference type="GO" id="GO:0036180">
    <property type="term" value="P:filamentous growth of a population of unicellular organisms in response to biotic stimulus"/>
    <property type="evidence" value="ECO:0007669"/>
    <property type="project" value="UniProtKB-ARBA"/>
</dbReference>
<evidence type="ECO:0000256" key="6">
    <source>
        <dbReference type="ARBA" id="ARBA00022692"/>
    </source>
</evidence>
<dbReference type="AlphaFoldDB" id="A0A448YH47"/>
<dbReference type="SMART" id="SM00388">
    <property type="entry name" value="HisKA"/>
    <property type="match status" value="1"/>
</dbReference>
<dbReference type="PANTHER" id="PTHR43047:SF72">
    <property type="entry name" value="OSMOSENSING HISTIDINE PROTEIN KINASE SLN1"/>
    <property type="match status" value="1"/>
</dbReference>
<keyword evidence="13" id="KW-0325">Glycoprotein</keyword>
<evidence type="ECO:0000256" key="11">
    <source>
        <dbReference type="ARBA" id="ARBA00023012"/>
    </source>
</evidence>
<keyword evidence="8" id="KW-0418">Kinase</keyword>
<evidence type="ECO:0000256" key="14">
    <source>
        <dbReference type="PROSITE-ProRule" id="PRU00169"/>
    </source>
</evidence>
<dbReference type="InterPro" id="IPR003661">
    <property type="entry name" value="HisK_dim/P_dom"/>
</dbReference>
<dbReference type="CDD" id="cd00082">
    <property type="entry name" value="HisKA"/>
    <property type="match status" value="1"/>
</dbReference>
<feature type="region of interest" description="Disordered" evidence="16">
    <location>
        <begin position="790"/>
        <end position="810"/>
    </location>
</feature>
<evidence type="ECO:0000256" key="2">
    <source>
        <dbReference type="ARBA" id="ARBA00004370"/>
    </source>
</evidence>
<evidence type="ECO:0000256" key="15">
    <source>
        <dbReference type="SAM" id="Coils"/>
    </source>
</evidence>
<feature type="domain" description="HAMP" evidence="20">
    <location>
        <begin position="555"/>
        <end position="588"/>
    </location>
</feature>
<evidence type="ECO:0000256" key="10">
    <source>
        <dbReference type="ARBA" id="ARBA00022989"/>
    </source>
</evidence>
<feature type="transmembrane region" description="Helical" evidence="17">
    <location>
        <begin position="76"/>
        <end position="99"/>
    </location>
</feature>
<keyword evidence="7" id="KW-0547">Nucleotide-binding</keyword>
<evidence type="ECO:0000256" key="16">
    <source>
        <dbReference type="SAM" id="MobiDB-lite"/>
    </source>
</evidence>
<keyword evidence="5" id="KW-0808">Transferase</keyword>
<evidence type="ECO:0000259" key="20">
    <source>
        <dbReference type="PROSITE" id="PS50885"/>
    </source>
</evidence>
<evidence type="ECO:0000256" key="8">
    <source>
        <dbReference type="ARBA" id="ARBA00022777"/>
    </source>
</evidence>
<evidence type="ECO:0000256" key="4">
    <source>
        <dbReference type="ARBA" id="ARBA00022553"/>
    </source>
</evidence>
<dbReference type="FunFam" id="3.40.50.2300:FF:000289">
    <property type="entry name" value="Osmosensing histidine protein kinase SLN1"/>
    <property type="match status" value="1"/>
</dbReference>
<dbReference type="SMART" id="SM00387">
    <property type="entry name" value="HATPase_c"/>
    <property type="match status" value="1"/>
</dbReference>
<keyword evidence="6 17" id="KW-0812">Transmembrane</keyword>
<dbReference type="GO" id="GO:0007234">
    <property type="term" value="P:osmosensory signaling via phosphorelay pathway"/>
    <property type="evidence" value="ECO:0007669"/>
    <property type="project" value="UniProtKB-ARBA"/>
</dbReference>
<proteinExistence type="predicted"/>
<dbReference type="GO" id="GO:1900445">
    <property type="term" value="P:positive regulation of filamentous growth of a population of unicellular organisms in response to biotic stimulus"/>
    <property type="evidence" value="ECO:0007669"/>
    <property type="project" value="UniProtKB-ARBA"/>
</dbReference>
<feature type="compositionally biased region" description="Basic residues" evidence="16">
    <location>
        <begin position="432"/>
        <end position="453"/>
    </location>
</feature>
<dbReference type="PRINTS" id="PR00344">
    <property type="entry name" value="BCTRLSENSOR"/>
</dbReference>
<dbReference type="SMART" id="SM00448">
    <property type="entry name" value="REC"/>
    <property type="match status" value="1"/>
</dbReference>
<feature type="compositionally biased region" description="Polar residues" evidence="16">
    <location>
        <begin position="519"/>
        <end position="530"/>
    </location>
</feature>
<keyword evidence="12 17" id="KW-0472">Membrane</keyword>
<evidence type="ECO:0000256" key="13">
    <source>
        <dbReference type="ARBA" id="ARBA00023180"/>
    </source>
</evidence>
<dbReference type="GO" id="GO:0005886">
    <property type="term" value="C:plasma membrane"/>
    <property type="evidence" value="ECO:0007669"/>
    <property type="project" value="UniProtKB-ARBA"/>
</dbReference>
<dbReference type="FunCoup" id="A0A448YH47">
    <property type="interactions" value="163"/>
</dbReference>
<keyword evidence="15" id="KW-0175">Coiled coil</keyword>
<dbReference type="InterPro" id="IPR003660">
    <property type="entry name" value="HAMP_dom"/>
</dbReference>
<dbReference type="Proteomes" id="UP000290900">
    <property type="component" value="Unassembled WGS sequence"/>
</dbReference>
<dbReference type="InterPro" id="IPR004358">
    <property type="entry name" value="Sig_transdc_His_kin-like_C"/>
</dbReference>
<dbReference type="SUPFAM" id="SSF55874">
    <property type="entry name" value="ATPase domain of HSP90 chaperone/DNA topoisomerase II/histidine kinase"/>
    <property type="match status" value="2"/>
</dbReference>
<comment type="subcellular location">
    <subcellularLocation>
        <location evidence="2">Membrane</location>
    </subcellularLocation>
</comment>
<dbReference type="SUPFAM" id="SSF52172">
    <property type="entry name" value="CheY-like"/>
    <property type="match status" value="1"/>
</dbReference>
<evidence type="ECO:0000256" key="17">
    <source>
        <dbReference type="SAM" id="Phobius"/>
    </source>
</evidence>
<dbReference type="PROSITE" id="PS50109">
    <property type="entry name" value="HIS_KIN"/>
    <property type="match status" value="1"/>
</dbReference>
<dbReference type="GO" id="GO:0005524">
    <property type="term" value="F:ATP binding"/>
    <property type="evidence" value="ECO:0007669"/>
    <property type="project" value="UniProtKB-KW"/>
</dbReference>
<feature type="domain" description="Response regulatory" evidence="19">
    <location>
        <begin position="1058"/>
        <end position="1179"/>
    </location>
</feature>
<dbReference type="InterPro" id="IPR036097">
    <property type="entry name" value="HisK_dim/P_sf"/>
</dbReference>
<evidence type="ECO:0000256" key="9">
    <source>
        <dbReference type="ARBA" id="ARBA00022840"/>
    </source>
</evidence>
<feature type="transmembrane region" description="Helical" evidence="17">
    <location>
        <begin position="389"/>
        <end position="411"/>
    </location>
</feature>
<keyword evidence="11" id="KW-0902">Two-component regulatory system</keyword>
<feature type="compositionally biased region" description="Polar residues" evidence="16">
    <location>
        <begin position="485"/>
        <end position="512"/>
    </location>
</feature>
<comment type="catalytic activity">
    <reaction evidence="1">
        <text>ATP + protein L-histidine = ADP + protein N-phospho-L-histidine.</text>
        <dbReference type="EC" id="2.7.13.3"/>
    </reaction>
</comment>
<accession>A0A448YH47</accession>
<dbReference type="PANTHER" id="PTHR43047">
    <property type="entry name" value="TWO-COMPONENT HISTIDINE PROTEIN KINASE"/>
    <property type="match status" value="1"/>
</dbReference>
<dbReference type="PROSITE" id="PS50110">
    <property type="entry name" value="RESPONSE_REGULATORY"/>
    <property type="match status" value="1"/>
</dbReference>
<evidence type="ECO:0000313" key="21">
    <source>
        <dbReference type="EMBL" id="VEU20240.1"/>
    </source>
</evidence>
<gene>
    <name evidence="21" type="ORF">BRENAR_LOCUS975</name>
</gene>
<dbReference type="Gene3D" id="1.10.287.130">
    <property type="match status" value="1"/>
</dbReference>
<dbReference type="STRING" id="13370.A0A448YH47"/>